<keyword evidence="3" id="KW-1185">Reference proteome</keyword>
<evidence type="ECO:0000256" key="1">
    <source>
        <dbReference type="SAM" id="Phobius"/>
    </source>
</evidence>
<dbReference type="Proteomes" id="UP001233271">
    <property type="component" value="Chromosome 5"/>
</dbReference>
<feature type="transmembrane region" description="Helical" evidence="1">
    <location>
        <begin position="32"/>
        <end position="56"/>
    </location>
</feature>
<keyword evidence="1" id="KW-1133">Transmembrane helix</keyword>
<dbReference type="EMBL" id="AP028216">
    <property type="protein sequence ID" value="BEI92586.1"/>
    <property type="molecule type" value="Genomic_DNA"/>
</dbReference>
<keyword evidence="1" id="KW-0812">Transmembrane</keyword>
<sequence length="72" mass="7809">MVDLTAFDGIASATQSAATIGIRPGTRIDHPIIVAGLVFGILAFLSAVTLLIYFIVKRAKMSRAHRQYHNDP</sequence>
<name>A0AA48L5V8_9TREE</name>
<dbReference type="RefSeq" id="XP_060457851.1">
    <property type="nucleotide sequence ID" value="XM_060601349.1"/>
</dbReference>
<evidence type="ECO:0000313" key="3">
    <source>
        <dbReference type="Proteomes" id="UP001233271"/>
    </source>
</evidence>
<organism evidence="2 3">
    <name type="scientific">Cutaneotrichosporon cavernicola</name>
    <dbReference type="NCBI Taxonomy" id="279322"/>
    <lineage>
        <taxon>Eukaryota</taxon>
        <taxon>Fungi</taxon>
        <taxon>Dikarya</taxon>
        <taxon>Basidiomycota</taxon>
        <taxon>Agaricomycotina</taxon>
        <taxon>Tremellomycetes</taxon>
        <taxon>Trichosporonales</taxon>
        <taxon>Trichosporonaceae</taxon>
        <taxon>Cutaneotrichosporon</taxon>
    </lineage>
</organism>
<accession>A0AA48L5V8</accession>
<proteinExistence type="predicted"/>
<evidence type="ECO:0000313" key="2">
    <source>
        <dbReference type="EMBL" id="BEI92586.1"/>
    </source>
</evidence>
<keyword evidence="1" id="KW-0472">Membrane</keyword>
<protein>
    <submittedName>
        <fullName evidence="2">Uncharacterized protein</fullName>
    </submittedName>
</protein>
<dbReference type="KEGG" id="ccac:CcaHIS019_0502140"/>
<dbReference type="AlphaFoldDB" id="A0AA48L5V8"/>
<reference evidence="2" key="1">
    <citation type="journal article" date="2023" name="BMC Genomics">
        <title>Chromosome-level genome assemblies of Cutaneotrichosporon spp. (Trichosporonales, Basidiomycota) reveal imbalanced evolution between nucleotide sequences and chromosome synteny.</title>
        <authorList>
            <person name="Kobayashi Y."/>
            <person name="Kayamori A."/>
            <person name="Aoki K."/>
            <person name="Shiwa Y."/>
            <person name="Matsutani M."/>
            <person name="Fujita N."/>
            <person name="Sugita T."/>
            <person name="Iwasaki W."/>
            <person name="Tanaka N."/>
            <person name="Takashima M."/>
        </authorList>
    </citation>
    <scope>NUCLEOTIDE SEQUENCE</scope>
    <source>
        <strain evidence="2">HIS019</strain>
    </source>
</reference>
<dbReference type="GeneID" id="85496456"/>
<gene>
    <name evidence="2" type="ORF">CcaverHIS019_0502140</name>
</gene>